<dbReference type="EMBL" id="JGZC01000006">
    <property type="protein sequence ID" value="KFI70184.1"/>
    <property type="molecule type" value="Genomic_DNA"/>
</dbReference>
<protein>
    <submittedName>
        <fullName evidence="2">Uncharacterized protein</fullName>
    </submittedName>
</protein>
<feature type="region of interest" description="Disordered" evidence="1">
    <location>
        <begin position="1"/>
        <end position="32"/>
    </location>
</feature>
<dbReference type="AlphaFoldDB" id="A0A087BGN4"/>
<evidence type="ECO:0000256" key="1">
    <source>
        <dbReference type="SAM" id="MobiDB-lite"/>
    </source>
</evidence>
<dbReference type="STRING" id="78345.BMERY_0659"/>
<accession>A0A087BGN4</accession>
<evidence type="ECO:0000313" key="3">
    <source>
        <dbReference type="Proteomes" id="UP000029060"/>
    </source>
</evidence>
<reference evidence="2 3" key="1">
    <citation type="submission" date="2014-03" db="EMBL/GenBank/DDBJ databases">
        <title>Genomics of Bifidobacteria.</title>
        <authorList>
            <person name="Ventura M."/>
            <person name="Milani C."/>
            <person name="Lugli G.A."/>
        </authorList>
    </citation>
    <scope>NUCLEOTIDE SEQUENCE [LARGE SCALE GENOMIC DNA]</scope>
    <source>
        <strain evidence="2 3">LMG 11341</strain>
    </source>
</reference>
<organism evidence="2 3">
    <name type="scientific">Bifidobacterium merycicum</name>
    <dbReference type="NCBI Taxonomy" id="78345"/>
    <lineage>
        <taxon>Bacteria</taxon>
        <taxon>Bacillati</taxon>
        <taxon>Actinomycetota</taxon>
        <taxon>Actinomycetes</taxon>
        <taxon>Bifidobacteriales</taxon>
        <taxon>Bifidobacteriaceae</taxon>
        <taxon>Bifidobacterium</taxon>
    </lineage>
</organism>
<comment type="caution">
    <text evidence="2">The sequence shown here is derived from an EMBL/GenBank/DDBJ whole genome shotgun (WGS) entry which is preliminary data.</text>
</comment>
<sequence>MRLMALMMEPTHNAETTVPKPTPRNSPKNTNESATATAISVISNTIFVVPYFTWETIDKARTAPSPGTMSTLGDTSITMPNPMMQQPATMHARRCHSIVGVRNDNNDMLTSIIELNSRLTTICNNCTGRNPRRSNTICNTMNSMFITNVIAPKLNGKRILNTYGTLEICDVPISPLVINAMAKEFTTTPHAKHAKRTTIWFTASPFRPNALDNVRRRLDTRTTPRHTPRHAAPGTPMATL</sequence>
<gene>
    <name evidence="2" type="ORF">BMERY_0659</name>
</gene>
<keyword evidence="3" id="KW-1185">Reference proteome</keyword>
<feature type="compositionally biased region" description="Polar residues" evidence="1">
    <location>
        <begin position="23"/>
        <end position="32"/>
    </location>
</feature>
<dbReference type="Proteomes" id="UP000029060">
    <property type="component" value="Unassembled WGS sequence"/>
</dbReference>
<feature type="region of interest" description="Disordered" evidence="1">
    <location>
        <begin position="218"/>
        <end position="240"/>
    </location>
</feature>
<name>A0A087BGN4_9BIFI</name>
<evidence type="ECO:0000313" key="2">
    <source>
        <dbReference type="EMBL" id="KFI70184.1"/>
    </source>
</evidence>
<proteinExistence type="predicted"/>